<accession>A0AAD5VHG9</accession>
<feature type="region of interest" description="Disordered" evidence="1">
    <location>
        <begin position="625"/>
        <end position="651"/>
    </location>
</feature>
<gene>
    <name evidence="2" type="ORF">NP233_g12227</name>
</gene>
<dbReference type="Proteomes" id="UP001213000">
    <property type="component" value="Unassembled WGS sequence"/>
</dbReference>
<organism evidence="2 3">
    <name type="scientific">Leucocoprinus birnbaumii</name>
    <dbReference type="NCBI Taxonomy" id="56174"/>
    <lineage>
        <taxon>Eukaryota</taxon>
        <taxon>Fungi</taxon>
        <taxon>Dikarya</taxon>
        <taxon>Basidiomycota</taxon>
        <taxon>Agaricomycotina</taxon>
        <taxon>Agaricomycetes</taxon>
        <taxon>Agaricomycetidae</taxon>
        <taxon>Agaricales</taxon>
        <taxon>Agaricineae</taxon>
        <taxon>Agaricaceae</taxon>
        <taxon>Leucocoprinus</taxon>
    </lineage>
</organism>
<evidence type="ECO:0000256" key="1">
    <source>
        <dbReference type="SAM" id="MobiDB-lite"/>
    </source>
</evidence>
<dbReference type="EMBL" id="JANIEX010001690">
    <property type="protein sequence ID" value="KAJ3555369.1"/>
    <property type="molecule type" value="Genomic_DNA"/>
</dbReference>
<dbReference type="AlphaFoldDB" id="A0AAD5VHG9"/>
<name>A0AAD5VHG9_9AGAR</name>
<evidence type="ECO:0000313" key="3">
    <source>
        <dbReference type="Proteomes" id="UP001213000"/>
    </source>
</evidence>
<protein>
    <submittedName>
        <fullName evidence="2">Uncharacterized protein</fullName>
    </submittedName>
</protein>
<reference evidence="2" key="1">
    <citation type="submission" date="2022-07" db="EMBL/GenBank/DDBJ databases">
        <title>Genome Sequence of Leucocoprinus birnbaumii.</title>
        <authorList>
            <person name="Buettner E."/>
        </authorList>
    </citation>
    <scope>NUCLEOTIDE SEQUENCE</scope>
    <source>
        <strain evidence="2">VT141</strain>
    </source>
</reference>
<sequence>MPLRNPPPLYSDFPLVTHSIAEFNDRLRIAHQGNQARFMQLNLSGEYEEDGETLQVLVDANRNQVEEDEPLVVERDIDSCLGISSHILFDCAISVWTIPPSNLALKSSIHLTREIMYQGTRHSDVQYHHIPNFELGSMGDRRQLNVFFPKLWTPELAKRGLPWKISEEKRTFWYERAFRPAIAALLGDHIASEWPPTFAAEKLRAAKNRKGPIPNETMASTRLIPQEAVGHLADAIRRELTYDVFIDDEDREWVSDFFFIHTIRGVKDANRHRVDPQLAEMAVERFTNMSHLVHNHHLKGLWYVDIGIEISSPLGRCLQWSTAGHCSVVEEVLHISTAHADRITTLSSSKYSRDLVSHLSDVSGFRIVPGPQAQGPFQAAYVQAYTTDKTLTSNREGQHFVKFIERKDALGLKQPPTMISSLHDIYTQAQEKNSSKARLEVRVPWAHGKYVLTEFNPAIIENALYSFTREEWWEFRLWRVFAISNVLGLQSRGPTYKRFSPDSLLLTAACVWLVNSLHARPDDGPSSRDLMDAALPVKVAADVLDEQLAYPVSTNETNTQHVAYIPFGYVFLRRMLCAKAFLYFFGMDIVQLKRDFQHSGFVDNDVIEETSRSLHLAEKEYELPRPVIDDGSDVDESERPPTPDPANPDDTIDDELAQLWRQFVSDLTSKSPNPRGGAVLPSYMKLTRTQRYSGSEDPYNNLHLYEIWTDVHYRNASEDDWDVSFNNLFPPLGFKSSTRKQGYKNSPYYLRWMEILELNVDNAGLVEAIRSEFRKRVFAWKWMPKAESDKMWVTSSKKDGKKAFLRWPPSDKQAAAPFILLKQDAVPVFEPPEDNDSAGDV</sequence>
<evidence type="ECO:0000313" key="2">
    <source>
        <dbReference type="EMBL" id="KAJ3555369.1"/>
    </source>
</evidence>
<comment type="caution">
    <text evidence="2">The sequence shown here is derived from an EMBL/GenBank/DDBJ whole genome shotgun (WGS) entry which is preliminary data.</text>
</comment>
<keyword evidence="3" id="KW-1185">Reference proteome</keyword>
<proteinExistence type="predicted"/>